<organism evidence="1">
    <name type="scientific">viral metagenome</name>
    <dbReference type="NCBI Taxonomy" id="1070528"/>
    <lineage>
        <taxon>unclassified sequences</taxon>
        <taxon>metagenomes</taxon>
        <taxon>organismal metagenomes</taxon>
    </lineage>
</organism>
<name>A0A6C0AP22_9ZZZZ</name>
<dbReference type="EMBL" id="MN740729">
    <property type="protein sequence ID" value="QHS81045.1"/>
    <property type="molecule type" value="Genomic_DNA"/>
</dbReference>
<accession>A0A6C0AP22</accession>
<evidence type="ECO:0000313" key="1">
    <source>
        <dbReference type="EMBL" id="QHS81045.1"/>
    </source>
</evidence>
<dbReference type="AlphaFoldDB" id="A0A6C0AP22"/>
<sequence>MATASGVMGPKQTKGYFVVLSSISTSLQYNVAAGSGAGGSYQPGAVTTQAAAAPSGVAVIPSGTLLKDMGKTVVSSTHTFRKVQTLLASGPSITATAAATGLPFYIELSTGQSLSTAGTQVAYMPGLF</sequence>
<protein>
    <submittedName>
        <fullName evidence="1">Uncharacterized protein</fullName>
    </submittedName>
</protein>
<reference evidence="1" key="1">
    <citation type="journal article" date="2020" name="Nature">
        <title>Giant virus diversity and host interactions through global metagenomics.</title>
        <authorList>
            <person name="Schulz F."/>
            <person name="Roux S."/>
            <person name="Paez-Espino D."/>
            <person name="Jungbluth S."/>
            <person name="Walsh D.A."/>
            <person name="Denef V.J."/>
            <person name="McMahon K.D."/>
            <person name="Konstantinidis K.T."/>
            <person name="Eloe-Fadrosh E.A."/>
            <person name="Kyrpides N.C."/>
            <person name="Woyke T."/>
        </authorList>
    </citation>
    <scope>NUCLEOTIDE SEQUENCE</scope>
    <source>
        <strain evidence="1">GVMAG-S-1101161-73</strain>
    </source>
</reference>
<proteinExistence type="predicted"/>